<evidence type="ECO:0000313" key="3">
    <source>
        <dbReference type="Proteomes" id="UP000610746"/>
    </source>
</evidence>
<reference evidence="2" key="1">
    <citation type="submission" date="2020-05" db="EMBL/GenBank/DDBJ databases">
        <title>Genomic Encyclopedia of Type Strains, Phase IV (KMG-V): Genome sequencing to study the core and pangenomes of soil and plant-associated prokaryotes.</title>
        <authorList>
            <person name="Whitman W."/>
        </authorList>
    </citation>
    <scope>NUCLEOTIDE SEQUENCE</scope>
    <source>
        <strain evidence="2">16F</strain>
    </source>
</reference>
<sequence length="251" mass="29071">MKSIIYILVGIFFIIGAVKILAITNNEIETLYHEDRAYHHDSNYKMGDALRYGDGEYERKEQKNEIIKISLIYGGLIIALLFITTAIKTKEQDEELDSSNYMNKSDAKEFENKVNKTNQNMNKGINLGAGIQYQKLAESANGCYMLLQDIKTAINIGDDKPDHLLYTCYLVRNEILDRIDKYKWDLNTPLVVPMMPGENKTLQVALNILNQNINTCAERISYEEECQEILNRKDFYYEFEQRIPPHARGHK</sequence>
<dbReference type="Proteomes" id="UP000610746">
    <property type="component" value="Unassembled WGS sequence"/>
</dbReference>
<dbReference type="AlphaFoldDB" id="A0A8J8GAA0"/>
<comment type="caution">
    <text evidence="2">The sequence shown here is derived from an EMBL/GenBank/DDBJ whole genome shotgun (WGS) entry which is preliminary data.</text>
</comment>
<organism evidence="2 3">
    <name type="scientific">Frigoriflavimonas asaccharolytica</name>
    <dbReference type="NCBI Taxonomy" id="2735899"/>
    <lineage>
        <taxon>Bacteria</taxon>
        <taxon>Pseudomonadati</taxon>
        <taxon>Bacteroidota</taxon>
        <taxon>Flavobacteriia</taxon>
        <taxon>Flavobacteriales</taxon>
        <taxon>Weeksellaceae</taxon>
        <taxon>Frigoriflavimonas</taxon>
    </lineage>
</organism>
<evidence type="ECO:0000313" key="2">
    <source>
        <dbReference type="EMBL" id="NRS94183.1"/>
    </source>
</evidence>
<accession>A0A8J8GAA0</accession>
<dbReference type="EMBL" id="JABSNO010000062">
    <property type="protein sequence ID" value="NRS94183.1"/>
    <property type="molecule type" value="Genomic_DNA"/>
</dbReference>
<evidence type="ECO:0000256" key="1">
    <source>
        <dbReference type="SAM" id="Phobius"/>
    </source>
</evidence>
<feature type="transmembrane region" description="Helical" evidence="1">
    <location>
        <begin position="66"/>
        <end position="87"/>
    </location>
</feature>
<keyword evidence="1" id="KW-0812">Transmembrane</keyword>
<protein>
    <submittedName>
        <fullName evidence="2">Uncharacterized protein</fullName>
    </submittedName>
</protein>
<keyword evidence="1" id="KW-0472">Membrane</keyword>
<keyword evidence="1" id="KW-1133">Transmembrane helix</keyword>
<keyword evidence="3" id="KW-1185">Reference proteome</keyword>
<dbReference type="RefSeq" id="WP_173780697.1">
    <property type="nucleotide sequence ID" value="NZ_JABSNO010000062.1"/>
</dbReference>
<gene>
    <name evidence="2" type="ORF">HNQ03_003289</name>
</gene>
<proteinExistence type="predicted"/>
<feature type="transmembrane region" description="Helical" evidence="1">
    <location>
        <begin position="6"/>
        <end position="24"/>
    </location>
</feature>
<name>A0A8J8GAA0_9FLAO</name>